<evidence type="ECO:0000256" key="1">
    <source>
        <dbReference type="ARBA" id="ARBA00010531"/>
    </source>
</evidence>
<dbReference type="GO" id="GO:0005840">
    <property type="term" value="C:ribosome"/>
    <property type="evidence" value="ECO:0007669"/>
    <property type="project" value="UniProtKB-KW"/>
</dbReference>
<keyword evidence="2" id="KW-0678">Repressor</keyword>
<gene>
    <name evidence="7" type="primary">rplA_1</name>
    <name evidence="7" type="ORF">BWY04_00934</name>
</gene>
<dbReference type="InterPro" id="IPR023673">
    <property type="entry name" value="Ribosomal_uL1_CS"/>
</dbReference>
<evidence type="ECO:0000313" key="7">
    <source>
        <dbReference type="EMBL" id="OQB41255.1"/>
    </source>
</evidence>
<dbReference type="AlphaFoldDB" id="A0A1V5ZM49"/>
<evidence type="ECO:0000256" key="5">
    <source>
        <dbReference type="ARBA" id="ARBA00023274"/>
    </source>
</evidence>
<dbReference type="PANTHER" id="PTHR36427:SF3">
    <property type="entry name" value="LARGE RIBOSOMAL SUBUNIT PROTEIN UL1M"/>
    <property type="match status" value="1"/>
</dbReference>
<dbReference type="Proteomes" id="UP000485621">
    <property type="component" value="Unassembled WGS sequence"/>
</dbReference>
<dbReference type="InterPro" id="IPR016095">
    <property type="entry name" value="Ribosomal_uL1_3-a/b-sand"/>
</dbReference>
<dbReference type="Gene3D" id="3.40.50.790">
    <property type="match status" value="1"/>
</dbReference>
<dbReference type="SUPFAM" id="SSF56808">
    <property type="entry name" value="Ribosomal protein L1"/>
    <property type="match status" value="1"/>
</dbReference>
<dbReference type="PROSITE" id="PS01199">
    <property type="entry name" value="RIBOSOMAL_L1"/>
    <property type="match status" value="1"/>
</dbReference>
<reference evidence="7" key="1">
    <citation type="submission" date="2017-02" db="EMBL/GenBank/DDBJ databases">
        <title>Delving into the versatile metabolic prowess of the omnipresent phylum Bacteroidetes.</title>
        <authorList>
            <person name="Nobu M.K."/>
            <person name="Mei R."/>
            <person name="Narihiro T."/>
            <person name="Kuroda K."/>
            <person name="Liu W.-T."/>
        </authorList>
    </citation>
    <scope>NUCLEOTIDE SEQUENCE</scope>
    <source>
        <strain evidence="7">ADurb.Bin160</strain>
    </source>
</reference>
<keyword evidence="3" id="KW-0810">Translation regulation</keyword>
<dbReference type="FunFam" id="3.40.50.790:FF:000001">
    <property type="entry name" value="50S ribosomal protein L1"/>
    <property type="match status" value="1"/>
</dbReference>
<name>A0A1V5ZM49_9BACT</name>
<organism evidence="7">
    <name type="scientific">candidate division CPR1 bacterium ADurb.Bin160</name>
    <dbReference type="NCBI Taxonomy" id="1852826"/>
    <lineage>
        <taxon>Bacteria</taxon>
        <taxon>candidate division CPR1</taxon>
    </lineage>
</organism>
<evidence type="ECO:0000256" key="3">
    <source>
        <dbReference type="ARBA" id="ARBA00022845"/>
    </source>
</evidence>
<evidence type="ECO:0000256" key="4">
    <source>
        <dbReference type="ARBA" id="ARBA00022980"/>
    </source>
</evidence>
<evidence type="ECO:0000256" key="2">
    <source>
        <dbReference type="ARBA" id="ARBA00022491"/>
    </source>
</evidence>
<keyword evidence="5 6" id="KW-0687">Ribonucleoprotein</keyword>
<dbReference type="PANTHER" id="PTHR36427">
    <property type="entry name" value="54S RIBOSOMAL PROTEIN L1, MITOCHONDRIAL"/>
    <property type="match status" value="1"/>
</dbReference>
<comment type="similarity">
    <text evidence="1 6">Belongs to the universal ribosomal protein uL1 family.</text>
</comment>
<keyword evidence="4 6" id="KW-0689">Ribosomal protein</keyword>
<dbReference type="GO" id="GO:0006417">
    <property type="term" value="P:regulation of translation"/>
    <property type="evidence" value="ECO:0007669"/>
    <property type="project" value="UniProtKB-KW"/>
</dbReference>
<evidence type="ECO:0000256" key="6">
    <source>
        <dbReference type="RuleBase" id="RU000659"/>
    </source>
</evidence>
<dbReference type="InterPro" id="IPR028364">
    <property type="entry name" value="Ribosomal_uL1/biogenesis"/>
</dbReference>
<dbReference type="GO" id="GO:1990904">
    <property type="term" value="C:ribonucleoprotein complex"/>
    <property type="evidence" value="ECO:0007669"/>
    <property type="project" value="UniProtKB-KW"/>
</dbReference>
<comment type="caution">
    <text evidence="7">The sequence shown here is derived from an EMBL/GenBank/DDBJ whole genome shotgun (WGS) entry which is preliminary data.</text>
</comment>
<protein>
    <recommendedName>
        <fullName evidence="6">Ribosomal protein</fullName>
    </recommendedName>
</protein>
<accession>A0A1V5ZM49</accession>
<dbReference type="Pfam" id="PF00687">
    <property type="entry name" value="Ribosomal_L1"/>
    <property type="match status" value="1"/>
</dbReference>
<dbReference type="InterPro" id="IPR023674">
    <property type="entry name" value="Ribosomal_uL1-like"/>
</dbReference>
<proteinExistence type="inferred from homology"/>
<sequence>MDEAKKSGADIYGSTDLLNNIKNEKIDFDILITTTDSIRELAPVAKQLGPKGLMPSPKAGTVTNDLIKTVEEFKK</sequence>
<dbReference type="EMBL" id="MWDB01000020">
    <property type="protein sequence ID" value="OQB41255.1"/>
    <property type="molecule type" value="Genomic_DNA"/>
</dbReference>